<feature type="binding site" evidence="5">
    <location>
        <position position="509"/>
    </location>
    <ligand>
        <name>Fe cation</name>
        <dbReference type="ChEBI" id="CHEBI:24875"/>
        <note>catalytic</note>
    </ligand>
</feature>
<keyword evidence="3" id="KW-0560">Oxidoreductase</keyword>
<comment type="caution">
    <text evidence="6">The sequence shown here is derived from an EMBL/GenBank/DDBJ whole genome shotgun (WGS) entry which is preliminary data.</text>
</comment>
<dbReference type="EMBL" id="PYUC01000002">
    <property type="protein sequence ID" value="PTB21911.1"/>
    <property type="molecule type" value="Genomic_DNA"/>
</dbReference>
<evidence type="ECO:0000256" key="4">
    <source>
        <dbReference type="ARBA" id="ARBA00023004"/>
    </source>
</evidence>
<dbReference type="PROSITE" id="PS51318">
    <property type="entry name" value="TAT"/>
    <property type="match status" value="1"/>
</dbReference>
<sequence length="517" mass="56607">MLTRREFIRAAAGGVAAIALADCETDTVDASAAPPLPADRKWLTLLAKGMDKEYEYPADVEGRLPAGLTGTLYRNGPGIFARNGFSKRTILDGDGMIRATRFSDGGARFRNRFIRTTKYMAEESAGEFLYPTWTTPAPGFFSNIPCIPTRSQAGVTPVIKGGVLYAFDEVGGPYPIDPRTLDAGREINPYEGEAGTGPVNYKAHTKTDAKTGDWVLVGQRGQRKPELHIVVKNSAGHQTRHVAYASPRGRAYFHDFFWADPYAVFHLQPAMLSPLPMLIGTRTFAESLEWRPEEGSMLFVVDTTGARPPLVLDVPASWMWHALNAHVAGNTIVADFVGYDTPDHFLGPDASFRAIMQGRDGVAKSPGTLRRMMIDLAARRAKVETILTGRYEFPFVAQRRVGQPYRYGYVSSSRVSNQGWFHDGISRIDVTSGIEQAFHFGSGHYVGEPVFAPDPAARGDGEHDAGWLLAEVLEGASGTSFIAVFDANALADGPLAKVRLHHALPFSFHGWWEATQT</sequence>
<dbReference type="Pfam" id="PF03055">
    <property type="entry name" value="RPE65"/>
    <property type="match status" value="1"/>
</dbReference>
<dbReference type="GO" id="GO:0046872">
    <property type="term" value="F:metal ion binding"/>
    <property type="evidence" value="ECO:0007669"/>
    <property type="project" value="UniProtKB-KW"/>
</dbReference>
<accession>A0A2T3XZJ7</accession>
<dbReference type="PANTHER" id="PTHR10543:SF89">
    <property type="entry name" value="CAROTENOID 9,10(9',10')-CLEAVAGE DIOXYGENASE 1"/>
    <property type="match status" value="1"/>
</dbReference>
<dbReference type="InterPro" id="IPR006311">
    <property type="entry name" value="TAT_signal"/>
</dbReference>
<dbReference type="AlphaFoldDB" id="A0A2T3XZJ7"/>
<evidence type="ECO:0000256" key="1">
    <source>
        <dbReference type="ARBA" id="ARBA00006787"/>
    </source>
</evidence>
<feature type="binding site" evidence="5">
    <location>
        <position position="254"/>
    </location>
    <ligand>
        <name>Fe cation</name>
        <dbReference type="ChEBI" id="CHEBI:24875"/>
        <note>catalytic</note>
    </ligand>
</feature>
<keyword evidence="2 5" id="KW-0479">Metal-binding</keyword>
<feature type="binding site" evidence="5">
    <location>
        <position position="204"/>
    </location>
    <ligand>
        <name>Fe cation</name>
        <dbReference type="ChEBI" id="CHEBI:24875"/>
        <note>catalytic</note>
    </ligand>
</feature>
<dbReference type="Proteomes" id="UP000240638">
    <property type="component" value="Unassembled WGS sequence"/>
</dbReference>
<dbReference type="GO" id="GO:0016121">
    <property type="term" value="P:carotene catabolic process"/>
    <property type="evidence" value="ECO:0007669"/>
    <property type="project" value="TreeGrafter"/>
</dbReference>
<evidence type="ECO:0000256" key="5">
    <source>
        <dbReference type="PIRSR" id="PIRSR604294-1"/>
    </source>
</evidence>
<evidence type="ECO:0000313" key="6">
    <source>
        <dbReference type="EMBL" id="PTB21911.1"/>
    </source>
</evidence>
<evidence type="ECO:0000256" key="3">
    <source>
        <dbReference type="ARBA" id="ARBA00023002"/>
    </source>
</evidence>
<dbReference type="InterPro" id="IPR004294">
    <property type="entry name" value="Carotenoid_Oase"/>
</dbReference>
<comment type="similarity">
    <text evidence="1">Belongs to the carotenoid oxygenase family.</text>
</comment>
<proteinExistence type="inferred from homology"/>
<dbReference type="PANTHER" id="PTHR10543">
    <property type="entry name" value="BETA-CAROTENE DIOXYGENASE"/>
    <property type="match status" value="1"/>
</dbReference>
<keyword evidence="4 5" id="KW-0408">Iron</keyword>
<comment type="cofactor">
    <cofactor evidence="5">
        <name>Fe(2+)</name>
        <dbReference type="ChEBI" id="CHEBI:29033"/>
    </cofactor>
    <text evidence="5">Binds 1 Fe(2+) ion per subunit.</text>
</comment>
<evidence type="ECO:0000256" key="2">
    <source>
        <dbReference type="ARBA" id="ARBA00022723"/>
    </source>
</evidence>
<dbReference type="RefSeq" id="WP_107149467.1">
    <property type="nucleotide sequence ID" value="NZ_PYUC01000002.1"/>
</dbReference>
<protein>
    <submittedName>
        <fullName evidence="6">Carotenoid oxygenase</fullName>
    </submittedName>
</protein>
<reference evidence="6 7" key="1">
    <citation type="submission" date="2018-03" db="EMBL/GenBank/DDBJ databases">
        <title>Whole genome analyses suggest that Burkholderia sensu lato contains two further novel genera in the rhizoxinica-symbiotica group Mycetohabitans gen. nov., and Trinickia gen. nov.: implications for the evolution of diazotrophy and nodulation in the Burkholderiaceae.</title>
        <authorList>
            <person name="Estrada De Los Santos P."/>
            <person name="Palmer M."/>
            <person name="Chavez-Ramirez B."/>
            <person name="Steenkamp E.T."/>
            <person name="Hirsch A.M."/>
            <person name="Manyaka P."/>
            <person name="Maluk M."/>
            <person name="Lafos M."/>
            <person name="Crook M."/>
            <person name="Gross E."/>
            <person name="Simon M.F."/>
            <person name="Bueno Dos Reis Junior F."/>
            <person name="Poole P.S."/>
            <person name="Venter S.N."/>
            <person name="James E.K."/>
        </authorList>
    </citation>
    <scope>NUCLEOTIDE SEQUENCE [LARGE SCALE GENOMIC DNA]</scope>
    <source>
        <strain evidence="6 7">JPY-366</strain>
    </source>
</reference>
<organism evidence="6 7">
    <name type="scientific">Trinickia symbiotica</name>
    <dbReference type="NCBI Taxonomy" id="863227"/>
    <lineage>
        <taxon>Bacteria</taxon>
        <taxon>Pseudomonadati</taxon>
        <taxon>Pseudomonadota</taxon>
        <taxon>Betaproteobacteria</taxon>
        <taxon>Burkholderiales</taxon>
        <taxon>Burkholderiaceae</taxon>
        <taxon>Trinickia</taxon>
    </lineage>
</organism>
<feature type="binding site" evidence="5">
    <location>
        <position position="321"/>
    </location>
    <ligand>
        <name>Fe cation</name>
        <dbReference type="ChEBI" id="CHEBI:24875"/>
        <note>catalytic</note>
    </ligand>
</feature>
<evidence type="ECO:0000313" key="7">
    <source>
        <dbReference type="Proteomes" id="UP000240638"/>
    </source>
</evidence>
<dbReference type="GO" id="GO:0010436">
    <property type="term" value="F:carotenoid dioxygenase activity"/>
    <property type="evidence" value="ECO:0007669"/>
    <property type="project" value="TreeGrafter"/>
</dbReference>
<gene>
    <name evidence="6" type="ORF">C9I57_04585</name>
</gene>
<name>A0A2T3XZJ7_9BURK</name>